<dbReference type="EMBL" id="MHRF01000007">
    <property type="protein sequence ID" value="OHA18279.1"/>
    <property type="molecule type" value="Genomic_DNA"/>
</dbReference>
<accession>A0A1G2M593</accession>
<keyword evidence="1" id="KW-0812">Transmembrane</keyword>
<evidence type="ECO:0000313" key="3">
    <source>
        <dbReference type="Proteomes" id="UP000178873"/>
    </source>
</evidence>
<gene>
    <name evidence="2" type="ORF">A2664_02345</name>
</gene>
<keyword evidence="1" id="KW-0472">Membrane</keyword>
<organism evidence="2 3">
    <name type="scientific">Candidatus Taylorbacteria bacterium RIFCSPHIGHO2_01_FULL_46_22b</name>
    <dbReference type="NCBI Taxonomy" id="1802301"/>
    <lineage>
        <taxon>Bacteria</taxon>
        <taxon>Candidatus Tayloriibacteriota</taxon>
    </lineage>
</organism>
<evidence type="ECO:0000313" key="2">
    <source>
        <dbReference type="EMBL" id="OHA18279.1"/>
    </source>
</evidence>
<proteinExistence type="predicted"/>
<dbReference type="AlphaFoldDB" id="A0A1G2M593"/>
<dbReference type="STRING" id="1802301.A2664_02345"/>
<dbReference type="Proteomes" id="UP000178873">
    <property type="component" value="Unassembled WGS sequence"/>
</dbReference>
<name>A0A1G2M593_9BACT</name>
<keyword evidence="1" id="KW-1133">Transmembrane helix</keyword>
<protein>
    <submittedName>
        <fullName evidence="2">Uncharacterized protein</fullName>
    </submittedName>
</protein>
<feature type="transmembrane region" description="Helical" evidence="1">
    <location>
        <begin position="32"/>
        <end position="59"/>
    </location>
</feature>
<sequence>METSLERIEKKLAELEATLAAVHQSSEQMRKYFLWTLIVTVAVIVLPLLAFPFVIPAFLQSVAF</sequence>
<evidence type="ECO:0000256" key="1">
    <source>
        <dbReference type="SAM" id="Phobius"/>
    </source>
</evidence>
<comment type="caution">
    <text evidence="2">The sequence shown here is derived from an EMBL/GenBank/DDBJ whole genome shotgun (WGS) entry which is preliminary data.</text>
</comment>
<reference evidence="2 3" key="1">
    <citation type="journal article" date="2016" name="Nat. Commun.">
        <title>Thousands of microbial genomes shed light on interconnected biogeochemical processes in an aquifer system.</title>
        <authorList>
            <person name="Anantharaman K."/>
            <person name="Brown C.T."/>
            <person name="Hug L.A."/>
            <person name="Sharon I."/>
            <person name="Castelle C.J."/>
            <person name="Probst A.J."/>
            <person name="Thomas B.C."/>
            <person name="Singh A."/>
            <person name="Wilkins M.J."/>
            <person name="Karaoz U."/>
            <person name="Brodie E.L."/>
            <person name="Williams K.H."/>
            <person name="Hubbard S.S."/>
            <person name="Banfield J.F."/>
        </authorList>
    </citation>
    <scope>NUCLEOTIDE SEQUENCE [LARGE SCALE GENOMIC DNA]</scope>
</reference>